<comment type="caution">
    <text evidence="2">The sequence shown here is derived from an EMBL/GenBank/DDBJ whole genome shotgun (WGS) entry which is preliminary data.</text>
</comment>
<dbReference type="Proteomes" id="UP000297229">
    <property type="component" value="Unassembled WGS sequence"/>
</dbReference>
<evidence type="ECO:0000313" key="3">
    <source>
        <dbReference type="Proteomes" id="UP000297229"/>
    </source>
</evidence>
<accession>A0A4Z1JYL5</accession>
<dbReference type="EMBL" id="PQXM01000046">
    <property type="protein sequence ID" value="TGO79021.1"/>
    <property type="molecule type" value="Genomic_DNA"/>
</dbReference>
<name>A0A4Z1JYL5_9HELO</name>
<gene>
    <name evidence="2" type="ORF">BELL_0046g00210</name>
</gene>
<sequence length="422" mass="48240">MDGGILCICDICCSEDASETSENSPPQTPSHDSEQRKEDLDEEYNQRCTSLIETEEDGEKLKQTLDRGDDFSQNEFRQVEKRKFGRISDDACEVTGTKIEEMERLAERCKFCMKRMSTGELGSGSCSDCEIDDDDNDLREVDSVEQEDGYHDICDDDWECSAEELEAAFCEDEELSRLFHGDCEHMMECYSNMPHQQPHKLQKSKRKDRSTILKRSLSSITPSLARFGKRRSSGLGIKPQDSIFTAALQRRYDPGQNRDATGVSNKVRENSPALEISMGSITATNPKTKYTSRWISCTKAISSLSGFPNMETDLHIPRNSVQIIPSLSSDMSSDEEIGDRNIQLPAKLPERHRMNIQDNFIKSLISRLTKERREKKLVLRGTRRYRYLASVKRVMDSGWVIQSQVLDKLKRGRKRKLDEQSI</sequence>
<reference evidence="2 3" key="1">
    <citation type="submission" date="2017-12" db="EMBL/GenBank/DDBJ databases">
        <title>Comparative genomics of Botrytis spp.</title>
        <authorList>
            <person name="Valero-Jimenez C.A."/>
            <person name="Tapia P."/>
            <person name="Veloso J."/>
            <person name="Silva-Moreno E."/>
            <person name="Staats M."/>
            <person name="Valdes J.H."/>
            <person name="Van Kan J.A.L."/>
        </authorList>
    </citation>
    <scope>NUCLEOTIDE SEQUENCE [LARGE SCALE GENOMIC DNA]</scope>
    <source>
        <strain evidence="2 3">Be9601</strain>
    </source>
</reference>
<evidence type="ECO:0000256" key="1">
    <source>
        <dbReference type="SAM" id="MobiDB-lite"/>
    </source>
</evidence>
<proteinExistence type="predicted"/>
<evidence type="ECO:0000313" key="2">
    <source>
        <dbReference type="EMBL" id="TGO79021.1"/>
    </source>
</evidence>
<dbReference type="AlphaFoldDB" id="A0A4Z1JYL5"/>
<protein>
    <submittedName>
        <fullName evidence="2">Uncharacterized protein</fullName>
    </submittedName>
</protein>
<organism evidence="2 3">
    <name type="scientific">Botrytis elliptica</name>
    <dbReference type="NCBI Taxonomy" id="278938"/>
    <lineage>
        <taxon>Eukaryota</taxon>
        <taxon>Fungi</taxon>
        <taxon>Dikarya</taxon>
        <taxon>Ascomycota</taxon>
        <taxon>Pezizomycotina</taxon>
        <taxon>Leotiomycetes</taxon>
        <taxon>Helotiales</taxon>
        <taxon>Sclerotiniaceae</taxon>
        <taxon>Botrytis</taxon>
    </lineage>
</organism>
<feature type="region of interest" description="Disordered" evidence="1">
    <location>
        <begin position="17"/>
        <end position="67"/>
    </location>
</feature>
<keyword evidence="3" id="KW-1185">Reference proteome</keyword>